<sequence>MCQRIERCCSSNSATIVDDSAVNPELLFEWNQLTKREYALEQQLNIIEQEGLQKYPEMGIAKKVVCKIIHIDRRSLRLGRILALLRMRDRAVKLVRLYCCMHFICVNIFTFVQSD</sequence>
<organism evidence="1 2">
    <name type="scientific">Pristionchus pacificus</name>
    <name type="common">Parasitic nematode worm</name>
    <dbReference type="NCBI Taxonomy" id="54126"/>
    <lineage>
        <taxon>Eukaryota</taxon>
        <taxon>Metazoa</taxon>
        <taxon>Ecdysozoa</taxon>
        <taxon>Nematoda</taxon>
        <taxon>Chromadorea</taxon>
        <taxon>Rhabditida</taxon>
        <taxon>Rhabditina</taxon>
        <taxon>Diplogasteromorpha</taxon>
        <taxon>Diplogasteroidea</taxon>
        <taxon>Neodiplogasteridae</taxon>
        <taxon>Pristionchus</taxon>
    </lineage>
</organism>
<dbReference type="AlphaFoldDB" id="A0A2A6D2U4"/>
<dbReference type="EnsemblMetazoa" id="PPA42427.1">
    <property type="protein sequence ID" value="PPA42427.1"/>
    <property type="gene ID" value="WBGene00280796"/>
</dbReference>
<accession>A0A2A6D2U4</accession>
<evidence type="ECO:0000313" key="1">
    <source>
        <dbReference type="EnsemblMetazoa" id="PPA42427.1"/>
    </source>
</evidence>
<name>A0A2A6D2U4_PRIPA</name>
<dbReference type="Proteomes" id="UP000005239">
    <property type="component" value="Unassembled WGS sequence"/>
</dbReference>
<gene>
    <name evidence="1" type="primary">WBGene00280796</name>
</gene>
<reference evidence="1" key="2">
    <citation type="submission" date="2022-06" db="UniProtKB">
        <authorList>
            <consortium name="EnsemblMetazoa"/>
        </authorList>
    </citation>
    <scope>IDENTIFICATION</scope>
    <source>
        <strain evidence="1">PS312</strain>
    </source>
</reference>
<evidence type="ECO:0000313" key="2">
    <source>
        <dbReference type="Proteomes" id="UP000005239"/>
    </source>
</evidence>
<accession>A0A8R1UZ52</accession>
<proteinExistence type="predicted"/>
<protein>
    <submittedName>
        <fullName evidence="1">Uncharacterized protein</fullName>
    </submittedName>
</protein>
<keyword evidence="2" id="KW-1185">Reference proteome</keyword>
<reference evidence="2" key="1">
    <citation type="journal article" date="2008" name="Nat. Genet.">
        <title>The Pristionchus pacificus genome provides a unique perspective on nematode lifestyle and parasitism.</title>
        <authorList>
            <person name="Dieterich C."/>
            <person name="Clifton S.W."/>
            <person name="Schuster L.N."/>
            <person name="Chinwalla A."/>
            <person name="Delehaunty K."/>
            <person name="Dinkelacker I."/>
            <person name="Fulton L."/>
            <person name="Fulton R."/>
            <person name="Godfrey J."/>
            <person name="Minx P."/>
            <person name="Mitreva M."/>
            <person name="Roeseler W."/>
            <person name="Tian H."/>
            <person name="Witte H."/>
            <person name="Yang S.P."/>
            <person name="Wilson R.K."/>
            <person name="Sommer R.J."/>
        </authorList>
    </citation>
    <scope>NUCLEOTIDE SEQUENCE [LARGE SCALE GENOMIC DNA]</scope>
    <source>
        <strain evidence="2">PS312</strain>
    </source>
</reference>